<feature type="non-terminal residue" evidence="2">
    <location>
        <position position="419"/>
    </location>
</feature>
<evidence type="ECO:0000259" key="1">
    <source>
        <dbReference type="Pfam" id="PF21056"/>
    </source>
</evidence>
<protein>
    <recommendedName>
        <fullName evidence="1">ZSWIM1/3 RNaseH-like domain-containing protein</fullName>
    </recommendedName>
</protein>
<dbReference type="Proteomes" id="UP001159405">
    <property type="component" value="Unassembled WGS sequence"/>
</dbReference>
<organism evidence="2 3">
    <name type="scientific">Porites lobata</name>
    <dbReference type="NCBI Taxonomy" id="104759"/>
    <lineage>
        <taxon>Eukaryota</taxon>
        <taxon>Metazoa</taxon>
        <taxon>Cnidaria</taxon>
        <taxon>Anthozoa</taxon>
        <taxon>Hexacorallia</taxon>
        <taxon>Scleractinia</taxon>
        <taxon>Fungiina</taxon>
        <taxon>Poritidae</taxon>
        <taxon>Porites</taxon>
    </lineage>
</organism>
<sequence length="419" mass="48476">MALPANAQEGSGTAEGIYLESEKDSATVCTWQAKLRGSTNKFVGYVGSVEETMTVIRQYELETTTKFSCFQSDKRFGVGDPFAKQRKVYFKDDKIPFDGVPFSIIGTKVFDCQHGPDRKKSFKERHSEEKVDDHSFKRRRFLPQDTMKFGWPASIHLPEVIKYCNYKIRDDTERLRRDMSKKLKTDITSGQKLQVERRIYIQLPKEDEHKDHITGEIGGILQPIDKRLVDKIGELVGEGVRTVDEMKRHLRQFVKTELFPGQSPPASMKRRYYPTDVDIRNHMYQASVTKILSKSDQENLEKKIENWCQENPQDSFYFRPCALSASSTASESMNNEETDQNCVQDDLLFARQTAWQKQLMIRYGNEITLLDATYKTMRYELPLFFLVVKTNVNYIVVGSFIIQRETTASIQEALGIFHD</sequence>
<dbReference type="Pfam" id="PF21056">
    <property type="entry name" value="ZSWIM1-3_RNaseH-like"/>
    <property type="match status" value="1"/>
</dbReference>
<evidence type="ECO:0000313" key="2">
    <source>
        <dbReference type="EMBL" id="CAH3164412.1"/>
    </source>
</evidence>
<evidence type="ECO:0000313" key="3">
    <source>
        <dbReference type="Proteomes" id="UP001159405"/>
    </source>
</evidence>
<dbReference type="EMBL" id="CALNXK010000129">
    <property type="protein sequence ID" value="CAH3164412.1"/>
    <property type="molecule type" value="Genomic_DNA"/>
</dbReference>
<dbReference type="PANTHER" id="PTHR47456:SF4">
    <property type="entry name" value="SWIM-TYPE DOMAIN-CONTAINING PROTEIN"/>
    <property type="match status" value="1"/>
</dbReference>
<dbReference type="Pfam" id="PF15299">
    <property type="entry name" value="ALS2CR8"/>
    <property type="match status" value="1"/>
</dbReference>
<feature type="domain" description="ZSWIM1/3 RNaseH-like" evidence="1">
    <location>
        <begin position="351"/>
        <end position="418"/>
    </location>
</feature>
<proteinExistence type="predicted"/>
<accession>A0ABN8QHQ6</accession>
<comment type="caution">
    <text evidence="2">The sequence shown here is derived from an EMBL/GenBank/DDBJ whole genome shotgun (WGS) entry which is preliminary data.</text>
</comment>
<dbReference type="InterPro" id="IPR048324">
    <property type="entry name" value="ZSWIM1-3_RNaseH-like"/>
</dbReference>
<keyword evidence="3" id="KW-1185">Reference proteome</keyword>
<reference evidence="2 3" key="1">
    <citation type="submission" date="2022-05" db="EMBL/GenBank/DDBJ databases">
        <authorList>
            <consortium name="Genoscope - CEA"/>
            <person name="William W."/>
        </authorList>
    </citation>
    <scope>NUCLEOTIDE SEQUENCE [LARGE SCALE GENOMIC DNA]</scope>
</reference>
<name>A0ABN8QHQ6_9CNID</name>
<gene>
    <name evidence="2" type="ORF">PLOB_00006284</name>
</gene>
<dbReference type="InterPro" id="IPR029309">
    <property type="entry name" value="CaRF"/>
</dbReference>
<dbReference type="PANTHER" id="PTHR47456">
    <property type="entry name" value="PHD-TYPE DOMAIN-CONTAINING PROTEIN"/>
    <property type="match status" value="1"/>
</dbReference>